<dbReference type="Proteomes" id="UP000294028">
    <property type="component" value="Unassembled WGS sequence"/>
</dbReference>
<sequence length="67" mass="7218">MSRDSCAVRWLDIRLPLVEDDVDDSVSCSDRTVGEGDDADGATVGVCCCLLLSPARYSSVEMGCRFV</sequence>
<accession>A0A482SXX0</accession>
<evidence type="ECO:0000313" key="2">
    <source>
        <dbReference type="Proteomes" id="UP000294028"/>
    </source>
</evidence>
<organism evidence="1 2">
    <name type="scientific">Halogeometricum borinquense</name>
    <dbReference type="NCBI Taxonomy" id="60847"/>
    <lineage>
        <taxon>Archaea</taxon>
        <taxon>Methanobacteriati</taxon>
        <taxon>Methanobacteriota</taxon>
        <taxon>Stenosarchaea group</taxon>
        <taxon>Halobacteria</taxon>
        <taxon>Halobacteriales</taxon>
        <taxon>Haloferacaceae</taxon>
        <taxon>Halogeometricum</taxon>
    </lineage>
</organism>
<evidence type="ECO:0000313" key="1">
    <source>
        <dbReference type="EMBL" id="RYJ07731.1"/>
    </source>
</evidence>
<dbReference type="EMBL" id="RZHH01000012">
    <property type="protein sequence ID" value="RYJ07731.1"/>
    <property type="molecule type" value="Genomic_DNA"/>
</dbReference>
<gene>
    <name evidence="1" type="ORF">ELS19_20090</name>
</gene>
<proteinExistence type="predicted"/>
<comment type="caution">
    <text evidence="1">The sequence shown here is derived from an EMBL/GenBank/DDBJ whole genome shotgun (WGS) entry which is preliminary data.</text>
</comment>
<protein>
    <submittedName>
        <fullName evidence="1">Uncharacterized protein</fullName>
    </submittedName>
</protein>
<reference evidence="1 2" key="1">
    <citation type="submission" date="2018-12" db="EMBL/GenBank/DDBJ databases">
        <title>Genome analysis provides insights into bioremediation potentialities of Halogeometricum borinquense strain N11.</title>
        <authorList>
            <person name="Najjari A."/>
            <person name="Youssef N."/>
            <person name="Fhoula I."/>
            <person name="Ben Dhia O."/>
            <person name="Mahjoubi M."/>
            <person name="Ouzari H.I."/>
            <person name="Cherif A."/>
        </authorList>
    </citation>
    <scope>NUCLEOTIDE SEQUENCE [LARGE SCALE GENOMIC DNA]</scope>
    <source>
        <strain evidence="1 2">N11</strain>
    </source>
</reference>
<name>A0A482SXX0_9EURY</name>
<dbReference type="AlphaFoldDB" id="A0A482SXX0"/>